<proteinExistence type="predicted"/>
<dbReference type="GeneID" id="108851734"/>
<gene>
    <name evidence="2" type="primary">LOC108851734</name>
</gene>
<reference evidence="1" key="1">
    <citation type="journal article" date="2019" name="Database">
        <title>The radish genome database (RadishGD): an integrated information resource for radish genomics.</title>
        <authorList>
            <person name="Yu H.J."/>
            <person name="Baek S."/>
            <person name="Lee Y.J."/>
            <person name="Cho A."/>
            <person name="Mun J.H."/>
        </authorList>
    </citation>
    <scope>NUCLEOTIDE SEQUENCE [LARGE SCALE GENOMIC DNA]</scope>
    <source>
        <strain evidence="1">cv. WK10039</strain>
    </source>
</reference>
<dbReference type="PANTHER" id="PTHR33702:SF5">
    <property type="entry name" value="OS01G0308600 PROTEIN"/>
    <property type="match status" value="1"/>
</dbReference>
<dbReference type="PANTHER" id="PTHR33702">
    <property type="entry name" value="BNAA09G40010D PROTEIN"/>
    <property type="match status" value="1"/>
</dbReference>
<sequence>MMEITPKRYWRRWKGYEKLDGSSTAGRRNGKRVKMDPTKKKRLWKIKIMPKLKILRRTSAKKFLVWLRDSYVNMMMKLANSRAVGASGYGGSGFESGRQMKEYDEKMLVEIYKTILMAQSQGKLTHHDTANKLPAEPAVVSVYPVVRLNPGQ</sequence>
<reference evidence="2" key="2">
    <citation type="submission" date="2025-08" db="UniProtKB">
        <authorList>
            <consortium name="RefSeq"/>
        </authorList>
    </citation>
    <scope>IDENTIFICATION</scope>
    <source>
        <tissue evidence="2">Leaf</tissue>
    </source>
</reference>
<dbReference type="Proteomes" id="UP000504610">
    <property type="component" value="Chromosome 4"/>
</dbReference>
<organism evidence="1 2">
    <name type="scientific">Raphanus sativus</name>
    <name type="common">Radish</name>
    <name type="synonym">Raphanus raphanistrum var. sativus</name>
    <dbReference type="NCBI Taxonomy" id="3726"/>
    <lineage>
        <taxon>Eukaryota</taxon>
        <taxon>Viridiplantae</taxon>
        <taxon>Streptophyta</taxon>
        <taxon>Embryophyta</taxon>
        <taxon>Tracheophyta</taxon>
        <taxon>Spermatophyta</taxon>
        <taxon>Magnoliopsida</taxon>
        <taxon>eudicotyledons</taxon>
        <taxon>Gunneridae</taxon>
        <taxon>Pentapetalae</taxon>
        <taxon>rosids</taxon>
        <taxon>malvids</taxon>
        <taxon>Brassicales</taxon>
        <taxon>Brassicaceae</taxon>
        <taxon>Brassiceae</taxon>
        <taxon>Raphanus</taxon>
    </lineage>
</organism>
<dbReference type="RefSeq" id="XP_018480700.1">
    <property type="nucleotide sequence ID" value="XM_018625198.2"/>
</dbReference>
<evidence type="ECO:0000313" key="1">
    <source>
        <dbReference type="Proteomes" id="UP000504610"/>
    </source>
</evidence>
<protein>
    <submittedName>
        <fullName evidence="2">Uncharacterized protein LOC108851734</fullName>
    </submittedName>
</protein>
<accession>A0A6J0N836</accession>
<evidence type="ECO:0000313" key="2">
    <source>
        <dbReference type="RefSeq" id="XP_018480700.1"/>
    </source>
</evidence>
<dbReference type="KEGG" id="rsz:108851734"/>
<name>A0A6J0N836_RAPSA</name>
<dbReference type="AlphaFoldDB" id="A0A6J0N836"/>
<dbReference type="OrthoDB" id="1898021at2759"/>
<keyword evidence="1" id="KW-1185">Reference proteome</keyword>